<keyword evidence="1" id="KW-0472">Membrane</keyword>
<accession>A0AA36G7W1</accession>
<reference evidence="3" key="1">
    <citation type="submission" date="2023-06" db="EMBL/GenBank/DDBJ databases">
        <authorList>
            <person name="Delattre M."/>
        </authorList>
    </citation>
    <scope>NUCLEOTIDE SEQUENCE</scope>
    <source>
        <strain evidence="3">AF72</strain>
    </source>
</reference>
<dbReference type="Proteomes" id="UP001177023">
    <property type="component" value="Unassembled WGS sequence"/>
</dbReference>
<feature type="non-terminal residue" evidence="3">
    <location>
        <position position="388"/>
    </location>
</feature>
<feature type="transmembrane region" description="Helical" evidence="1">
    <location>
        <begin position="348"/>
        <end position="372"/>
    </location>
</feature>
<organism evidence="3 4">
    <name type="scientific">Mesorhabditis spiculigera</name>
    <dbReference type="NCBI Taxonomy" id="96644"/>
    <lineage>
        <taxon>Eukaryota</taxon>
        <taxon>Metazoa</taxon>
        <taxon>Ecdysozoa</taxon>
        <taxon>Nematoda</taxon>
        <taxon>Chromadorea</taxon>
        <taxon>Rhabditida</taxon>
        <taxon>Rhabditina</taxon>
        <taxon>Rhabditomorpha</taxon>
        <taxon>Rhabditoidea</taxon>
        <taxon>Rhabditidae</taxon>
        <taxon>Mesorhabditinae</taxon>
        <taxon>Mesorhabditis</taxon>
    </lineage>
</organism>
<dbReference type="AlphaFoldDB" id="A0AA36G7W1"/>
<name>A0AA36G7W1_9BILA</name>
<sequence length="388" mass="44301">MQILRFAPLIFFFIQAAEQLEELPSFYDGFYYAPWGRASILEEAVCGNAQVDFKQDNSATKSILAECKADTEPVTDDITIVEFGNTSILYGSNHLEGWWALYSLRAEHPELVSATFDEAISEQLHAGRQAKSAMEQRIATMKRALTSGPANLRENQWLIPDKLQSARSSDHFNITPMACLENSIQFRVCRHGRRQYGQLVPLLHKGWFEDDVYKWIDAPLQLYVWDESGPRWINVKLCKNDKATNEWRCEKDNDSKFVFPRLEGGAVKEIAARALDFTFIRHAGDTHVFATNIRKVRLNDEVVELNTKIFAYELRVGDKVQVGSKYIEIMADPFNPDVDPVVLTRRHLIMMALAGGTGIGIFIIIGLLVFIWRRVRAFRGRSRALPRV</sequence>
<keyword evidence="1" id="KW-1133">Transmembrane helix</keyword>
<evidence type="ECO:0000313" key="4">
    <source>
        <dbReference type="Proteomes" id="UP001177023"/>
    </source>
</evidence>
<feature type="signal peptide" evidence="2">
    <location>
        <begin position="1"/>
        <end position="19"/>
    </location>
</feature>
<proteinExistence type="predicted"/>
<keyword evidence="2" id="KW-0732">Signal</keyword>
<evidence type="ECO:0000256" key="2">
    <source>
        <dbReference type="SAM" id="SignalP"/>
    </source>
</evidence>
<evidence type="ECO:0000256" key="1">
    <source>
        <dbReference type="SAM" id="Phobius"/>
    </source>
</evidence>
<keyword evidence="1" id="KW-0812">Transmembrane</keyword>
<gene>
    <name evidence="3" type="ORF">MSPICULIGERA_LOCUS17164</name>
</gene>
<evidence type="ECO:0000313" key="3">
    <source>
        <dbReference type="EMBL" id="CAJ0578926.1"/>
    </source>
</evidence>
<protein>
    <submittedName>
        <fullName evidence="3">Uncharacterized protein</fullName>
    </submittedName>
</protein>
<keyword evidence="4" id="KW-1185">Reference proteome</keyword>
<comment type="caution">
    <text evidence="3">The sequence shown here is derived from an EMBL/GenBank/DDBJ whole genome shotgun (WGS) entry which is preliminary data.</text>
</comment>
<feature type="chain" id="PRO_5041381719" evidence="2">
    <location>
        <begin position="20"/>
        <end position="388"/>
    </location>
</feature>
<dbReference type="EMBL" id="CATQJA010002655">
    <property type="protein sequence ID" value="CAJ0578926.1"/>
    <property type="molecule type" value="Genomic_DNA"/>
</dbReference>